<sequence length="58" mass="6343">MDSLLRHNLSPISHGCHNLGISFHVEPKDEVLPTTHIMEQKGGKKPEPPAKPQPVPTA</sequence>
<feature type="compositionally biased region" description="Basic and acidic residues" evidence="1">
    <location>
        <begin position="38"/>
        <end position="48"/>
    </location>
</feature>
<name>A0A811XZ57_NYCPR</name>
<organism evidence="2 3">
    <name type="scientific">Nyctereutes procyonoides</name>
    <name type="common">Raccoon dog</name>
    <name type="synonym">Canis procyonoides</name>
    <dbReference type="NCBI Taxonomy" id="34880"/>
    <lineage>
        <taxon>Eukaryota</taxon>
        <taxon>Metazoa</taxon>
        <taxon>Chordata</taxon>
        <taxon>Craniata</taxon>
        <taxon>Vertebrata</taxon>
        <taxon>Euteleostomi</taxon>
        <taxon>Mammalia</taxon>
        <taxon>Eutheria</taxon>
        <taxon>Laurasiatheria</taxon>
        <taxon>Carnivora</taxon>
        <taxon>Caniformia</taxon>
        <taxon>Canidae</taxon>
        <taxon>Nyctereutes</taxon>
    </lineage>
</organism>
<keyword evidence="3" id="KW-1185">Reference proteome</keyword>
<comment type="caution">
    <text evidence="2">The sequence shown here is derived from an EMBL/GenBank/DDBJ whole genome shotgun (WGS) entry which is preliminary data.</text>
</comment>
<evidence type="ECO:0000313" key="2">
    <source>
        <dbReference type="EMBL" id="CAD7668189.1"/>
    </source>
</evidence>
<evidence type="ECO:0000313" key="3">
    <source>
        <dbReference type="Proteomes" id="UP000645828"/>
    </source>
</evidence>
<feature type="region of interest" description="Disordered" evidence="1">
    <location>
        <begin position="33"/>
        <end position="58"/>
    </location>
</feature>
<reference evidence="2" key="1">
    <citation type="submission" date="2020-12" db="EMBL/GenBank/DDBJ databases">
        <authorList>
            <consortium name="Molecular Ecology Group"/>
        </authorList>
    </citation>
    <scope>NUCLEOTIDE SEQUENCE</scope>
    <source>
        <strain evidence="2">TBG_1078</strain>
    </source>
</reference>
<protein>
    <submittedName>
        <fullName evidence="2">(raccoon dog) hypothetical protein</fullName>
    </submittedName>
</protein>
<evidence type="ECO:0000256" key="1">
    <source>
        <dbReference type="SAM" id="MobiDB-lite"/>
    </source>
</evidence>
<feature type="compositionally biased region" description="Pro residues" evidence="1">
    <location>
        <begin position="49"/>
        <end position="58"/>
    </location>
</feature>
<dbReference type="AlphaFoldDB" id="A0A811XZ57"/>
<dbReference type="EMBL" id="CAJHUB010000649">
    <property type="protein sequence ID" value="CAD7668189.1"/>
    <property type="molecule type" value="Genomic_DNA"/>
</dbReference>
<dbReference type="Proteomes" id="UP000645828">
    <property type="component" value="Unassembled WGS sequence"/>
</dbReference>
<gene>
    <name evidence="2" type="ORF">NYPRO_LOCUS1450</name>
</gene>
<proteinExistence type="predicted"/>
<accession>A0A811XZ57</accession>